<dbReference type="Gene3D" id="3.40.630.30">
    <property type="match status" value="1"/>
</dbReference>
<dbReference type="SUPFAM" id="SSF55729">
    <property type="entry name" value="Acyl-CoA N-acyltransferases (Nat)"/>
    <property type="match status" value="1"/>
</dbReference>
<dbReference type="InterPro" id="IPR016181">
    <property type="entry name" value="Acyl_CoA_acyltransferase"/>
</dbReference>
<name>A0AAJ0FAH1_9PEZI</name>
<comment type="caution">
    <text evidence="1">The sequence shown here is derived from an EMBL/GenBank/DDBJ whole genome shotgun (WGS) entry which is preliminary data.</text>
</comment>
<gene>
    <name evidence="1" type="ORF">QBC47DRAFT_385893</name>
</gene>
<sequence>MGDDRVHLQILATLPEFQRRGHGSSLCLWAMGVVLKDGLKGISAMASPMGFQLYSSQGFLRVCTFYIQVPGEEEKLTLEAVGCRRETCADRVLYKEMQ</sequence>
<protein>
    <recommendedName>
        <fullName evidence="3">N-acetyltransferase domain-containing protein</fullName>
    </recommendedName>
</protein>
<accession>A0AAJ0FAH1</accession>
<dbReference type="EMBL" id="MU839836">
    <property type="protein sequence ID" value="KAK1754155.1"/>
    <property type="molecule type" value="Genomic_DNA"/>
</dbReference>
<keyword evidence="2" id="KW-1185">Reference proteome</keyword>
<evidence type="ECO:0000313" key="1">
    <source>
        <dbReference type="EMBL" id="KAK1754155.1"/>
    </source>
</evidence>
<dbReference type="CDD" id="cd04301">
    <property type="entry name" value="NAT_SF"/>
    <property type="match status" value="1"/>
</dbReference>
<evidence type="ECO:0008006" key="3">
    <source>
        <dbReference type="Google" id="ProtNLM"/>
    </source>
</evidence>
<reference evidence="1" key="1">
    <citation type="submission" date="2023-06" db="EMBL/GenBank/DDBJ databases">
        <title>Genome-scale phylogeny and comparative genomics of the fungal order Sordariales.</title>
        <authorList>
            <consortium name="Lawrence Berkeley National Laboratory"/>
            <person name="Hensen N."/>
            <person name="Bonometti L."/>
            <person name="Westerberg I."/>
            <person name="Brannstrom I.O."/>
            <person name="Guillou S."/>
            <person name="Cros-Aarteil S."/>
            <person name="Calhoun S."/>
            <person name="Haridas S."/>
            <person name="Kuo A."/>
            <person name="Mondo S."/>
            <person name="Pangilinan J."/>
            <person name="Riley R."/>
            <person name="Labutti K."/>
            <person name="Andreopoulos B."/>
            <person name="Lipzen A."/>
            <person name="Chen C."/>
            <person name="Yanf M."/>
            <person name="Daum C."/>
            <person name="Ng V."/>
            <person name="Clum A."/>
            <person name="Steindorff A."/>
            <person name="Ohm R."/>
            <person name="Martin F."/>
            <person name="Silar P."/>
            <person name="Natvig D."/>
            <person name="Lalanne C."/>
            <person name="Gautier V."/>
            <person name="Ament-Velasquez S.L."/>
            <person name="Kruys A."/>
            <person name="Hutchinson M.I."/>
            <person name="Powell A.J."/>
            <person name="Barry K."/>
            <person name="Miller A.N."/>
            <person name="Grigoriev I.V."/>
            <person name="Debuchy R."/>
            <person name="Gladieux P."/>
            <person name="Thoren M.H."/>
            <person name="Johannesson H."/>
        </authorList>
    </citation>
    <scope>NUCLEOTIDE SEQUENCE</scope>
    <source>
        <strain evidence="1">PSN4</strain>
    </source>
</reference>
<evidence type="ECO:0000313" key="2">
    <source>
        <dbReference type="Proteomes" id="UP001239445"/>
    </source>
</evidence>
<dbReference type="AlphaFoldDB" id="A0AAJ0FAH1"/>
<proteinExistence type="predicted"/>
<dbReference type="Proteomes" id="UP001239445">
    <property type="component" value="Unassembled WGS sequence"/>
</dbReference>
<organism evidence="1 2">
    <name type="scientific">Echria macrotheca</name>
    <dbReference type="NCBI Taxonomy" id="438768"/>
    <lineage>
        <taxon>Eukaryota</taxon>
        <taxon>Fungi</taxon>
        <taxon>Dikarya</taxon>
        <taxon>Ascomycota</taxon>
        <taxon>Pezizomycotina</taxon>
        <taxon>Sordariomycetes</taxon>
        <taxon>Sordariomycetidae</taxon>
        <taxon>Sordariales</taxon>
        <taxon>Schizotheciaceae</taxon>
        <taxon>Echria</taxon>
    </lineage>
</organism>